<proteinExistence type="predicted"/>
<keyword evidence="2" id="KW-1185">Reference proteome</keyword>
<comment type="caution">
    <text evidence="1">The sequence shown here is derived from an EMBL/GenBank/DDBJ whole genome shotgun (WGS) entry which is preliminary data.</text>
</comment>
<evidence type="ECO:0000313" key="2">
    <source>
        <dbReference type="Proteomes" id="UP000274822"/>
    </source>
</evidence>
<accession>A0A433P9Z3</accession>
<sequence>MPSVAPLNTVSQGGAPILSTLLAPFTHWHHWYRHGTLRTTTKQLDCQTNLDGRPRRNAAGDEIVEVRTIHTVWTHNEVQPGTPWVQAVTFYC</sequence>
<dbReference type="AlphaFoldDB" id="A0A433P9Z3"/>
<evidence type="ECO:0000313" key="1">
    <source>
        <dbReference type="EMBL" id="RUS14358.1"/>
    </source>
</evidence>
<reference evidence="1 2" key="1">
    <citation type="journal article" date="2018" name="New Phytol.">
        <title>Phylogenomics of Endogonaceae and evolution of mycorrhizas within Mucoromycota.</title>
        <authorList>
            <person name="Chang Y."/>
            <person name="Desiro A."/>
            <person name="Na H."/>
            <person name="Sandor L."/>
            <person name="Lipzen A."/>
            <person name="Clum A."/>
            <person name="Barry K."/>
            <person name="Grigoriev I.V."/>
            <person name="Martin F.M."/>
            <person name="Stajich J.E."/>
            <person name="Smith M.E."/>
            <person name="Bonito G."/>
            <person name="Spatafora J.W."/>
        </authorList>
    </citation>
    <scope>NUCLEOTIDE SEQUENCE [LARGE SCALE GENOMIC DNA]</scope>
    <source>
        <strain evidence="1 2">AD002</strain>
    </source>
</reference>
<organism evidence="1 2">
    <name type="scientific">Jimgerdemannia flammicorona</name>
    <dbReference type="NCBI Taxonomy" id="994334"/>
    <lineage>
        <taxon>Eukaryota</taxon>
        <taxon>Fungi</taxon>
        <taxon>Fungi incertae sedis</taxon>
        <taxon>Mucoromycota</taxon>
        <taxon>Mucoromycotina</taxon>
        <taxon>Endogonomycetes</taxon>
        <taxon>Endogonales</taxon>
        <taxon>Endogonaceae</taxon>
        <taxon>Jimgerdemannia</taxon>
    </lineage>
</organism>
<dbReference type="Proteomes" id="UP000274822">
    <property type="component" value="Unassembled WGS sequence"/>
</dbReference>
<protein>
    <submittedName>
        <fullName evidence="1">Uncharacterized protein</fullName>
    </submittedName>
</protein>
<name>A0A433P9Z3_9FUNG</name>
<gene>
    <name evidence="1" type="ORF">BC938DRAFT_477419</name>
</gene>
<dbReference type="EMBL" id="RBNJ01027508">
    <property type="protein sequence ID" value="RUS14358.1"/>
    <property type="molecule type" value="Genomic_DNA"/>
</dbReference>